<dbReference type="RefSeq" id="WP_124134435.1">
    <property type="nucleotide sequence ID" value="NZ_QURW01000009.1"/>
</dbReference>
<dbReference type="InterPro" id="IPR013358">
    <property type="entry name" value="Pilus_biogenesis_MshL"/>
</dbReference>
<evidence type="ECO:0000256" key="3">
    <source>
        <dbReference type="ARBA" id="ARBA00023136"/>
    </source>
</evidence>
<dbReference type="InterPro" id="IPR050810">
    <property type="entry name" value="Bact_Secretion_Sys_Channel"/>
</dbReference>
<feature type="domain" description="Type II/III secretion system secretin-like" evidence="4">
    <location>
        <begin position="283"/>
        <end position="456"/>
    </location>
</feature>
<sequence length="472" mass="53587">MVRLVLISCLFCCHHLFAIDCQKRLFDISINEKVSIQESLDELARYCSFSIIVKDKIAKAKLENLQNSVNIHQMSLDEIFNFFIKEHDLDYDFDGKILRILGIDTKIFKISYITSVREGQSITKASVDSKPRQSEYGGGFNDMEDNMIKSMEKFDFWQNIEKEITTLLKNSHENYEFKPPIINSNAGLIIVTGTNSQLQSVKNYLQKLENRLKKQVIIDVSILAVNLNQSHSSGINWQNFNIDFHSQTSKNENSFIQIQNGQGFVKNLGLRANLNFDSVINFLSQNGKTSVLSNPKLMALNNQQAIISVGDTINYQVKESSKGSENGVIISESYNNYSVFIGILLNILPEISDDGKITLRINPSLSDFKYPQDNKRQKEPRSIAPDTVQKKLSSVVRMENNQTLILGGLISHDKTNDNNAVNILSKLPIFGPLFRSENVRSNTTEIVFIITPSIVDYTHLPSLKDLGFKYYE</sequence>
<keyword evidence="2" id="KW-0732">Signal</keyword>
<evidence type="ECO:0000256" key="2">
    <source>
        <dbReference type="ARBA" id="ARBA00022729"/>
    </source>
</evidence>
<proteinExistence type="predicted"/>
<dbReference type="GO" id="GO:0016020">
    <property type="term" value="C:membrane"/>
    <property type="evidence" value="ECO:0007669"/>
    <property type="project" value="UniProtKB-SubCell"/>
</dbReference>
<dbReference type="EMBL" id="QURW01000009">
    <property type="protein sequence ID" value="RQD87459.1"/>
    <property type="molecule type" value="Genomic_DNA"/>
</dbReference>
<dbReference type="InterPro" id="IPR001775">
    <property type="entry name" value="GspD/PilQ"/>
</dbReference>
<organism evidence="6 7">
    <name type="scientific">Campylobacter hepaticus</name>
    <dbReference type="NCBI Taxonomy" id="1813019"/>
    <lineage>
        <taxon>Bacteria</taxon>
        <taxon>Pseudomonadati</taxon>
        <taxon>Campylobacterota</taxon>
        <taxon>Epsilonproteobacteria</taxon>
        <taxon>Campylobacterales</taxon>
        <taxon>Campylobacteraceae</taxon>
        <taxon>Campylobacter</taxon>
    </lineage>
</organism>
<dbReference type="PANTHER" id="PTHR30332">
    <property type="entry name" value="PROBABLE GENERAL SECRETION PATHWAY PROTEIN D"/>
    <property type="match status" value="1"/>
</dbReference>
<dbReference type="PANTHER" id="PTHR30332:SF24">
    <property type="entry name" value="SECRETIN GSPD-RELATED"/>
    <property type="match status" value="1"/>
</dbReference>
<comment type="subcellular location">
    <subcellularLocation>
        <location evidence="1">Membrane</location>
    </subcellularLocation>
</comment>
<dbReference type="InterPro" id="IPR004846">
    <property type="entry name" value="T2SS/T3SS_dom"/>
</dbReference>
<evidence type="ECO:0000313" key="6">
    <source>
        <dbReference type="EMBL" id="RQD87459.1"/>
    </source>
</evidence>
<dbReference type="Pfam" id="PF00263">
    <property type="entry name" value="Secretin"/>
    <property type="match status" value="1"/>
</dbReference>
<dbReference type="InterPro" id="IPR011514">
    <property type="entry name" value="Secretin_N_2"/>
</dbReference>
<protein>
    <submittedName>
        <fullName evidence="6">Pilus (MSHA type) biogenesis protein MshL</fullName>
    </submittedName>
</protein>
<dbReference type="NCBIfam" id="TIGR02519">
    <property type="entry name" value="pilus_MshL"/>
    <property type="match status" value="1"/>
</dbReference>
<accession>A0A424Z095</accession>
<dbReference type="AlphaFoldDB" id="A0A424Z095"/>
<reference evidence="6 7" key="1">
    <citation type="submission" date="2018-08" db="EMBL/GenBank/DDBJ databases">
        <title>Survival mechanisms of Campylobacter hepaticus identified by genomic analysis and comparative transcriptomic analysis of in vivo and in vitro derived bacteria.</title>
        <authorList>
            <person name="Van T.T.H."/>
            <person name="Moore R.J."/>
        </authorList>
    </citation>
    <scope>NUCLEOTIDE SEQUENCE [LARGE SCALE GENOMIC DNA]</scope>
    <source>
        <strain evidence="6 7">54L</strain>
    </source>
</reference>
<dbReference type="STRING" id="1813019.A2J15_05380"/>
<evidence type="ECO:0000313" key="7">
    <source>
        <dbReference type="Proteomes" id="UP000286095"/>
    </source>
</evidence>
<evidence type="ECO:0000256" key="1">
    <source>
        <dbReference type="ARBA" id="ARBA00004370"/>
    </source>
</evidence>
<keyword evidence="3" id="KW-0472">Membrane</keyword>
<evidence type="ECO:0000259" key="4">
    <source>
        <dbReference type="Pfam" id="PF00263"/>
    </source>
</evidence>
<dbReference type="GO" id="GO:0009306">
    <property type="term" value="P:protein secretion"/>
    <property type="evidence" value="ECO:0007669"/>
    <property type="project" value="InterPro"/>
</dbReference>
<comment type="caution">
    <text evidence="6">The sequence shown here is derived from an EMBL/GenBank/DDBJ whole genome shotgun (WGS) entry which is preliminary data.</text>
</comment>
<gene>
    <name evidence="6" type="primary">mshL</name>
    <name evidence="6" type="ORF">DZD40_04210</name>
</gene>
<dbReference type="PRINTS" id="PR00811">
    <property type="entry name" value="BCTERIALGSPD"/>
</dbReference>
<feature type="domain" description="Secretin N-terminal" evidence="5">
    <location>
        <begin position="105"/>
        <end position="172"/>
    </location>
</feature>
<dbReference type="GO" id="GO:0015627">
    <property type="term" value="C:type II protein secretion system complex"/>
    <property type="evidence" value="ECO:0007669"/>
    <property type="project" value="TreeGrafter"/>
</dbReference>
<dbReference type="Pfam" id="PF07655">
    <property type="entry name" value="Secretin_N_2"/>
    <property type="match status" value="1"/>
</dbReference>
<evidence type="ECO:0000259" key="5">
    <source>
        <dbReference type="Pfam" id="PF07655"/>
    </source>
</evidence>
<name>A0A424Z095_9BACT</name>
<dbReference type="Proteomes" id="UP000286095">
    <property type="component" value="Unassembled WGS sequence"/>
</dbReference>